<dbReference type="EMBL" id="BKCJ010004629">
    <property type="protein sequence ID" value="GEU62175.1"/>
    <property type="molecule type" value="Genomic_DNA"/>
</dbReference>
<dbReference type="Pfam" id="PF00098">
    <property type="entry name" value="zf-CCHC"/>
    <property type="match status" value="2"/>
</dbReference>
<feature type="domain" description="CCHC-type" evidence="3">
    <location>
        <begin position="586"/>
        <end position="599"/>
    </location>
</feature>
<comment type="caution">
    <text evidence="4">The sequence shown here is derived from an EMBL/GenBank/DDBJ whole genome shotgun (WGS) entry which is preliminary data.</text>
</comment>
<evidence type="ECO:0000256" key="1">
    <source>
        <dbReference type="PROSITE-ProRule" id="PRU00047"/>
    </source>
</evidence>
<organism evidence="4">
    <name type="scientific">Tanacetum cinerariifolium</name>
    <name type="common">Dalmatian daisy</name>
    <name type="synonym">Chrysanthemum cinerariifolium</name>
    <dbReference type="NCBI Taxonomy" id="118510"/>
    <lineage>
        <taxon>Eukaryota</taxon>
        <taxon>Viridiplantae</taxon>
        <taxon>Streptophyta</taxon>
        <taxon>Embryophyta</taxon>
        <taxon>Tracheophyta</taxon>
        <taxon>Spermatophyta</taxon>
        <taxon>Magnoliopsida</taxon>
        <taxon>eudicotyledons</taxon>
        <taxon>Gunneridae</taxon>
        <taxon>Pentapetalae</taxon>
        <taxon>asterids</taxon>
        <taxon>campanulids</taxon>
        <taxon>Asterales</taxon>
        <taxon>Asteraceae</taxon>
        <taxon>Asteroideae</taxon>
        <taxon>Anthemideae</taxon>
        <taxon>Anthemidinae</taxon>
        <taxon>Tanacetum</taxon>
    </lineage>
</organism>
<dbReference type="InterPro" id="IPR036875">
    <property type="entry name" value="Znf_CCHC_sf"/>
</dbReference>
<dbReference type="InterPro" id="IPR001878">
    <property type="entry name" value="Znf_CCHC"/>
</dbReference>
<gene>
    <name evidence="4" type="ORF">Tci_034153</name>
</gene>
<proteinExistence type="predicted"/>
<dbReference type="Pfam" id="PF03732">
    <property type="entry name" value="Retrotrans_gag"/>
    <property type="match status" value="1"/>
</dbReference>
<dbReference type="PROSITE" id="PS50158">
    <property type="entry name" value="ZF_CCHC"/>
    <property type="match status" value="2"/>
</dbReference>
<feature type="region of interest" description="Disordered" evidence="2">
    <location>
        <begin position="499"/>
        <end position="524"/>
    </location>
</feature>
<keyword evidence="1" id="KW-0863">Zinc-finger</keyword>
<accession>A0A6L2LPY4</accession>
<keyword evidence="1" id="KW-0479">Metal-binding</keyword>
<feature type="compositionally biased region" description="Low complexity" evidence="2">
    <location>
        <begin position="503"/>
        <end position="513"/>
    </location>
</feature>
<sequence>MRGARGRAYAIDDGIWFSVVSSKMKQLHSFTCAQVAAGHPEASQGLRHHSPIPQGAAVVAVPSSDRHHNGGLAADSPYSTPNHDQAPPQRWWLIFHPQPATVAVAAGKAAAVAAVVVAVVGVSGVGWWQWGSGDEVVAMAMVVQKVAGQRQSHGSDESCSTIHLSFTTSRRAEIPEADTPPRKRLLLTAPRPRCEVGESSAAAARQPGPTVARSVDCSFVDTMETRFRDTKRRMMTALEMVNMSVSYQADVRSRESLEFYSRHHEAQKDREAVRVKIEARVAVLETQARRHEWQRQTADDFAVQHIMRTQALEAGARIDTLEDTDGMDLLFWLAILYSLISITGNSRLVGLYKKMAPKRTTRSTTDHETTNTTSIINAQLQAMIDQGVTAALAARDALRSTNIDDSHNSGTGWNTHVKKVGHDAAYGMPWKTLMKMMTDNYCPRNENKKLEMEIWELKVKGTDLTSYTQRFQELALLCGRMFLKESDKIEKYIGANKRKFESTSRSTQNQQQQPKKRQNTGRVCTAASGEKKQYGGSKPLCTKCNYHHDGPCAPKCHKCNKVGHFARDCRSTTNTNNANNHRNPTCYECGNQGHYKSDCLELKNQDHGNQAGGTGAHGMVHALGGEETNQDIKDMENDINA</sequence>
<protein>
    <recommendedName>
        <fullName evidence="3">CCHC-type domain-containing protein</fullName>
    </recommendedName>
</protein>
<dbReference type="GO" id="GO:0003676">
    <property type="term" value="F:nucleic acid binding"/>
    <property type="evidence" value="ECO:0007669"/>
    <property type="project" value="InterPro"/>
</dbReference>
<feature type="region of interest" description="Disordered" evidence="2">
    <location>
        <begin position="63"/>
        <end position="85"/>
    </location>
</feature>
<name>A0A6L2LPY4_TANCI</name>
<evidence type="ECO:0000313" key="4">
    <source>
        <dbReference type="EMBL" id="GEU62175.1"/>
    </source>
</evidence>
<dbReference type="SMART" id="SM00343">
    <property type="entry name" value="ZnF_C2HC"/>
    <property type="match status" value="2"/>
</dbReference>
<dbReference type="AlphaFoldDB" id="A0A6L2LPY4"/>
<dbReference type="SUPFAM" id="SSF57756">
    <property type="entry name" value="Retrovirus zinc finger-like domains"/>
    <property type="match status" value="1"/>
</dbReference>
<dbReference type="InterPro" id="IPR005162">
    <property type="entry name" value="Retrotrans_gag_dom"/>
</dbReference>
<dbReference type="Gene3D" id="4.10.60.10">
    <property type="entry name" value="Zinc finger, CCHC-type"/>
    <property type="match status" value="1"/>
</dbReference>
<evidence type="ECO:0000256" key="2">
    <source>
        <dbReference type="SAM" id="MobiDB-lite"/>
    </source>
</evidence>
<evidence type="ECO:0000259" key="3">
    <source>
        <dbReference type="PROSITE" id="PS50158"/>
    </source>
</evidence>
<feature type="domain" description="CCHC-type" evidence="3">
    <location>
        <begin position="555"/>
        <end position="571"/>
    </location>
</feature>
<dbReference type="GO" id="GO:0008270">
    <property type="term" value="F:zinc ion binding"/>
    <property type="evidence" value="ECO:0007669"/>
    <property type="project" value="UniProtKB-KW"/>
</dbReference>
<keyword evidence="1" id="KW-0862">Zinc</keyword>
<reference evidence="4" key="1">
    <citation type="journal article" date="2019" name="Sci. Rep.">
        <title>Draft genome of Tanacetum cinerariifolium, the natural source of mosquito coil.</title>
        <authorList>
            <person name="Yamashiro T."/>
            <person name="Shiraishi A."/>
            <person name="Satake H."/>
            <person name="Nakayama K."/>
        </authorList>
    </citation>
    <scope>NUCLEOTIDE SEQUENCE</scope>
</reference>